<dbReference type="PANTHER" id="PTHR32089">
    <property type="entry name" value="METHYL-ACCEPTING CHEMOTAXIS PROTEIN MCPB"/>
    <property type="match status" value="1"/>
</dbReference>
<evidence type="ECO:0000313" key="7">
    <source>
        <dbReference type="EMBL" id="AOY75819.1"/>
    </source>
</evidence>
<dbReference type="SMART" id="SM00304">
    <property type="entry name" value="HAMP"/>
    <property type="match status" value="1"/>
</dbReference>
<dbReference type="RefSeq" id="WP_070966241.1">
    <property type="nucleotide sequence ID" value="NZ_CP017603.1"/>
</dbReference>
<sequence>MDMEQTNEDKGRNYTKKITRKIILLFLITTLGSIFLIAAIIYNQTAKMLVDNLSFRAVEIAEFVSQTIDIDHFQQFNTIEDEKGQDFQQMVEELRYIREISGAKYLYTMKKNQAGEYVYIVDSAYGEGEESHIGEVEEFSYVGFDKVYEGQAYRAQKISVDEWGMLVYAYYPIKDTTGEVIGLVGVDYDVENEYLALQKFKVFVLLFSLGLGAILLSLATIFTKKIFKPIGIMVDIAKNIAALDITKDIPEKYTKREDEIGVLSNALQMIIYNLREVMTKITVSSEEVMVSSEKLTATSQQTASTSNHIAHATEEVAEHANKQFEEVVKATNAIEEISSMIQNASKNTEEINDLSYKVLDKSTSGKETVKRASSQMQYIYESTNQVKEALIVVTEGSQKMNDIVRLIRNIAEQTNLLALNAAIEAARAGEHGRGFAVVAEEVRKLAEESQKATEEISQLIEASQSNIGNANFIMEEDNKNVEEGINIIVATEKSFEEIVGLVEKTSHQINRVAGFLKQVVDRTNVVVKATEAIEATTKTVVEETQGISSATEEQAASMEEVASTTENLAELAENLQSIIKDFKI</sequence>
<dbReference type="Proteomes" id="UP000177894">
    <property type="component" value="Chromosome"/>
</dbReference>
<dbReference type="AlphaFoldDB" id="A0AAC9RG37"/>
<dbReference type="InterPro" id="IPR004089">
    <property type="entry name" value="MCPsignal_dom"/>
</dbReference>
<evidence type="ECO:0000256" key="4">
    <source>
        <dbReference type="SAM" id="Phobius"/>
    </source>
</evidence>
<keyword evidence="4" id="KW-0812">Transmembrane</keyword>
<protein>
    <submittedName>
        <fullName evidence="8">Methyl-accepting chemotaxis protein YoaH</fullName>
    </submittedName>
</protein>
<evidence type="ECO:0000256" key="2">
    <source>
        <dbReference type="ARBA" id="ARBA00029447"/>
    </source>
</evidence>
<dbReference type="PANTHER" id="PTHR32089:SF112">
    <property type="entry name" value="LYSOZYME-LIKE PROTEIN-RELATED"/>
    <property type="match status" value="1"/>
</dbReference>
<organism evidence="8 10">
    <name type="scientific">Clostridium formicaceticum</name>
    <dbReference type="NCBI Taxonomy" id="1497"/>
    <lineage>
        <taxon>Bacteria</taxon>
        <taxon>Bacillati</taxon>
        <taxon>Bacillota</taxon>
        <taxon>Clostridia</taxon>
        <taxon>Eubacteriales</taxon>
        <taxon>Clostridiaceae</taxon>
        <taxon>Clostridium</taxon>
    </lineage>
</organism>
<reference evidence="7 9" key="1">
    <citation type="submission" date="2016-10" db="EMBL/GenBank/DDBJ databases">
        <title>Complete Genome Sequence of Acetogen Clostridium formicoaceticum ATCC 27076.</title>
        <authorList>
            <person name="Bao T."/>
            <person name="Cheng C."/>
            <person name="Zhao J."/>
            <person name="Yang S.-T."/>
            <person name="Wang J."/>
            <person name="Wang M."/>
        </authorList>
    </citation>
    <scope>NUCLEOTIDE SEQUENCE [LARGE SCALE GENOMIC DNA]</scope>
    <source>
        <strain evidence="7 9">ATCC 27076</strain>
    </source>
</reference>
<evidence type="ECO:0000256" key="3">
    <source>
        <dbReference type="PROSITE-ProRule" id="PRU00284"/>
    </source>
</evidence>
<dbReference type="Pfam" id="PF00015">
    <property type="entry name" value="MCPsignal"/>
    <property type="match status" value="1"/>
</dbReference>
<dbReference type="GO" id="GO:0016020">
    <property type="term" value="C:membrane"/>
    <property type="evidence" value="ECO:0007669"/>
    <property type="project" value="InterPro"/>
</dbReference>
<dbReference type="Gene3D" id="1.10.8.500">
    <property type="entry name" value="HAMP domain in histidine kinase"/>
    <property type="match status" value="1"/>
</dbReference>
<dbReference type="PROSITE" id="PS50111">
    <property type="entry name" value="CHEMOTAXIS_TRANSDUC_2"/>
    <property type="match status" value="1"/>
</dbReference>
<feature type="domain" description="Methyl-accepting transducer" evidence="5">
    <location>
        <begin position="298"/>
        <end position="569"/>
    </location>
</feature>
<feature type="transmembrane region" description="Helical" evidence="4">
    <location>
        <begin position="22"/>
        <end position="42"/>
    </location>
</feature>
<evidence type="ECO:0000313" key="9">
    <source>
        <dbReference type="Proteomes" id="UP000177894"/>
    </source>
</evidence>
<keyword evidence="4" id="KW-1133">Transmembrane helix</keyword>
<keyword evidence="9" id="KW-1185">Reference proteome</keyword>
<dbReference type="EMBL" id="CP017603">
    <property type="protein sequence ID" value="AOY75819.1"/>
    <property type="molecule type" value="Genomic_DNA"/>
</dbReference>
<gene>
    <name evidence="8" type="primary">yoaH_1</name>
    <name evidence="7" type="ORF">BJL90_07840</name>
    <name evidence="8" type="ORF">CLFO_04650</name>
</gene>
<comment type="similarity">
    <text evidence="2">Belongs to the methyl-accepting chemotaxis (MCP) protein family.</text>
</comment>
<dbReference type="Gene3D" id="1.10.287.950">
    <property type="entry name" value="Methyl-accepting chemotaxis protein"/>
    <property type="match status" value="1"/>
</dbReference>
<accession>A0AAC9RG37</accession>
<dbReference type="InterPro" id="IPR029151">
    <property type="entry name" value="Sensor-like_sf"/>
</dbReference>
<dbReference type="SUPFAM" id="SSF103190">
    <property type="entry name" value="Sensory domain-like"/>
    <property type="match status" value="1"/>
</dbReference>
<dbReference type="GO" id="GO:0007165">
    <property type="term" value="P:signal transduction"/>
    <property type="evidence" value="ECO:0007669"/>
    <property type="project" value="UniProtKB-KW"/>
</dbReference>
<evidence type="ECO:0000259" key="6">
    <source>
        <dbReference type="PROSITE" id="PS50885"/>
    </source>
</evidence>
<dbReference type="CDD" id="cd11386">
    <property type="entry name" value="MCP_signal"/>
    <property type="match status" value="1"/>
</dbReference>
<reference evidence="8 10" key="2">
    <citation type="submission" date="2017-03" db="EMBL/GenBank/DDBJ databases">
        <title>Complete sequence of Clostridium formicaceticum DSM 92.</title>
        <authorList>
            <person name="Poehlein A."/>
            <person name="Karl M."/>
            <person name="Bengelsdorf F.R."/>
            <person name="Duerre P."/>
            <person name="Daniel R."/>
        </authorList>
    </citation>
    <scope>NUCLEOTIDE SEQUENCE [LARGE SCALE GENOMIC DNA]</scope>
    <source>
        <strain evidence="8 10">DSM 92</strain>
    </source>
</reference>
<evidence type="ECO:0000256" key="1">
    <source>
        <dbReference type="ARBA" id="ARBA00023224"/>
    </source>
</evidence>
<evidence type="ECO:0000259" key="5">
    <source>
        <dbReference type="PROSITE" id="PS50111"/>
    </source>
</evidence>
<dbReference type="InterPro" id="IPR003660">
    <property type="entry name" value="HAMP_dom"/>
</dbReference>
<dbReference type="SUPFAM" id="SSF58104">
    <property type="entry name" value="Methyl-accepting chemotaxis protein (MCP) signaling domain"/>
    <property type="match status" value="1"/>
</dbReference>
<proteinExistence type="inferred from homology"/>
<feature type="transmembrane region" description="Helical" evidence="4">
    <location>
        <begin position="202"/>
        <end position="223"/>
    </location>
</feature>
<dbReference type="KEGG" id="cfm:BJL90_07840"/>
<keyword evidence="4" id="KW-0472">Membrane</keyword>
<dbReference type="Proteomes" id="UP000192478">
    <property type="component" value="Chromosome"/>
</dbReference>
<name>A0AAC9RG37_9CLOT</name>
<dbReference type="EMBL" id="CP020559">
    <property type="protein sequence ID" value="ARE86149.1"/>
    <property type="molecule type" value="Genomic_DNA"/>
</dbReference>
<dbReference type="PROSITE" id="PS50885">
    <property type="entry name" value="HAMP"/>
    <property type="match status" value="1"/>
</dbReference>
<dbReference type="SMART" id="SM00283">
    <property type="entry name" value="MA"/>
    <property type="match status" value="1"/>
</dbReference>
<feature type="domain" description="HAMP" evidence="6">
    <location>
        <begin position="224"/>
        <end position="279"/>
    </location>
</feature>
<keyword evidence="1 3" id="KW-0807">Transducer</keyword>
<evidence type="ECO:0000313" key="10">
    <source>
        <dbReference type="Proteomes" id="UP000192478"/>
    </source>
</evidence>
<evidence type="ECO:0000313" key="8">
    <source>
        <dbReference type="EMBL" id="ARE86149.1"/>
    </source>
</evidence>
<dbReference type="CDD" id="cd06225">
    <property type="entry name" value="HAMP"/>
    <property type="match status" value="1"/>
</dbReference>